<name>A0A1I3NQZ3_9RHOB</name>
<dbReference type="EMBL" id="FORA01000002">
    <property type="protein sequence ID" value="SFJ11602.1"/>
    <property type="molecule type" value="Genomic_DNA"/>
</dbReference>
<dbReference type="AlphaFoldDB" id="A0A1I3NQZ3"/>
<dbReference type="InterPro" id="IPR008503">
    <property type="entry name" value="Asp_endopeptidase"/>
</dbReference>
<keyword evidence="3" id="KW-1185">Reference proteome</keyword>
<gene>
    <name evidence="2" type="ORF">SAMN04488095_2225</name>
</gene>
<dbReference type="SUPFAM" id="SSF50630">
    <property type="entry name" value="Acid proteases"/>
    <property type="match status" value="1"/>
</dbReference>
<sequence>MPLSFPGVHRLDGAHPFQTKAAELPKPKELIVIGWKERVSLPDIGLSDIMAKVDTGARTSALHADRIATFERDGKLWVRFHVQHRGTPGRVMTECPVHEIRSIKNTSGVPEDRIVIRTDLVIAGHRWRIDVSLADRANMRNPMIVGRNALSSHNVAVHTRRTKLKHVTTTVPHRRRKDDP</sequence>
<dbReference type="STRING" id="390807.SAMN04488095_2225"/>
<feature type="domain" description="Retropepsin-like aspartic endopeptidase" evidence="1">
    <location>
        <begin position="32"/>
        <end position="163"/>
    </location>
</feature>
<evidence type="ECO:0000313" key="2">
    <source>
        <dbReference type="EMBL" id="SFJ11602.1"/>
    </source>
</evidence>
<dbReference type="PANTHER" id="PTHR38037:SF2">
    <property type="entry name" value="ATP-DEPENDENT ZINC PROTEASE DOMAIN-CONTAINING PROTEIN-RELATED"/>
    <property type="match status" value="1"/>
</dbReference>
<proteinExistence type="predicted"/>
<dbReference type="Gene3D" id="2.40.70.10">
    <property type="entry name" value="Acid Proteases"/>
    <property type="match status" value="1"/>
</dbReference>
<protein>
    <submittedName>
        <fullName evidence="2">Uncharacterized conserved protein</fullName>
    </submittedName>
</protein>
<dbReference type="InterPro" id="IPR021109">
    <property type="entry name" value="Peptidase_aspartic_dom_sf"/>
</dbReference>
<accession>A0A1I3NQZ3</accession>
<dbReference type="Proteomes" id="UP000199110">
    <property type="component" value="Unassembled WGS sequence"/>
</dbReference>
<evidence type="ECO:0000313" key="3">
    <source>
        <dbReference type="Proteomes" id="UP000199110"/>
    </source>
</evidence>
<dbReference type="Pfam" id="PF05618">
    <property type="entry name" value="Zn_protease"/>
    <property type="match status" value="1"/>
</dbReference>
<reference evidence="2 3" key="1">
    <citation type="submission" date="2016-10" db="EMBL/GenBank/DDBJ databases">
        <authorList>
            <person name="de Groot N.N."/>
        </authorList>
    </citation>
    <scope>NUCLEOTIDE SEQUENCE [LARGE SCALE GENOMIC DNA]</scope>
    <source>
        <strain evidence="2 3">DSM 19073</strain>
    </source>
</reference>
<dbReference type="PANTHER" id="PTHR38037">
    <property type="entry name" value="ZN_PROTEASE DOMAIN-CONTAINING PROTEIN"/>
    <property type="match status" value="1"/>
</dbReference>
<organism evidence="2 3">
    <name type="scientific">Jannaschia pohangensis</name>
    <dbReference type="NCBI Taxonomy" id="390807"/>
    <lineage>
        <taxon>Bacteria</taxon>
        <taxon>Pseudomonadati</taxon>
        <taxon>Pseudomonadota</taxon>
        <taxon>Alphaproteobacteria</taxon>
        <taxon>Rhodobacterales</taxon>
        <taxon>Roseobacteraceae</taxon>
        <taxon>Jannaschia</taxon>
    </lineage>
</organism>
<evidence type="ECO:0000259" key="1">
    <source>
        <dbReference type="Pfam" id="PF05618"/>
    </source>
</evidence>